<comment type="caution">
    <text evidence="1">The sequence shown here is derived from an EMBL/GenBank/DDBJ whole genome shotgun (WGS) entry which is preliminary data.</text>
</comment>
<dbReference type="AlphaFoldDB" id="A0A8H7N4W1"/>
<sequence>MSFPAFPNRISESRLTNTIPPTLLAGPSLAGRDGWNKSGHLTEIAPGCRARRTIFQSTYGGLDIHWRLSIVPLSSAVGAAVDGEVTKSYKDEYLGVDILTFYWGSDKLDEGKDEL</sequence>
<proteinExistence type="predicted"/>
<name>A0A8H7N4W1_BIOOC</name>
<protein>
    <submittedName>
        <fullName evidence="1">Uncharacterized protein</fullName>
    </submittedName>
</protein>
<evidence type="ECO:0000313" key="1">
    <source>
        <dbReference type="EMBL" id="KAF9749300.1"/>
    </source>
</evidence>
<evidence type="ECO:0000313" key="2">
    <source>
        <dbReference type="Proteomes" id="UP000616885"/>
    </source>
</evidence>
<gene>
    <name evidence="1" type="ORF">IM811_017095</name>
</gene>
<dbReference type="Proteomes" id="UP000616885">
    <property type="component" value="Unassembled WGS sequence"/>
</dbReference>
<accession>A0A8H7N4W1</accession>
<dbReference type="EMBL" id="JADCTT010000008">
    <property type="protein sequence ID" value="KAF9749300.1"/>
    <property type="molecule type" value="Genomic_DNA"/>
</dbReference>
<organism evidence="1 2">
    <name type="scientific">Bionectria ochroleuca</name>
    <name type="common">Gliocladium roseum</name>
    <dbReference type="NCBI Taxonomy" id="29856"/>
    <lineage>
        <taxon>Eukaryota</taxon>
        <taxon>Fungi</taxon>
        <taxon>Dikarya</taxon>
        <taxon>Ascomycota</taxon>
        <taxon>Pezizomycotina</taxon>
        <taxon>Sordariomycetes</taxon>
        <taxon>Hypocreomycetidae</taxon>
        <taxon>Hypocreales</taxon>
        <taxon>Bionectriaceae</taxon>
        <taxon>Clonostachys</taxon>
    </lineage>
</organism>
<reference evidence="1" key="1">
    <citation type="submission" date="2020-10" db="EMBL/GenBank/DDBJ databases">
        <title>High-Quality Genome Resource of Clonostachys rosea strain S41 by Oxford Nanopore Long-Read Sequencing.</title>
        <authorList>
            <person name="Wang H."/>
        </authorList>
    </citation>
    <scope>NUCLEOTIDE SEQUENCE</scope>
    <source>
        <strain evidence="1">S41</strain>
    </source>
</reference>